<feature type="region of interest" description="Disordered" evidence="1">
    <location>
        <begin position="375"/>
        <end position="394"/>
    </location>
</feature>
<evidence type="ECO:0000256" key="1">
    <source>
        <dbReference type="SAM" id="MobiDB-lite"/>
    </source>
</evidence>
<feature type="region of interest" description="Disordered" evidence="1">
    <location>
        <begin position="404"/>
        <end position="424"/>
    </location>
</feature>
<sequence>MANLLQEDVEMALDDFIPIVCGKDGCVYKPRQSVSEIHSTVVKAAEQAEAEFVIDLQHEQLNWESESNKEENEATTEIGLEVPRCEIEALPIIFFAMSLLEIVFSNAMVFSQIEDKDYYTSEYVLALSVNMKMLYLCRIPLIFTSVIAYLKRTTLPIYVHLYFVRLLINWKMKEATPEMNEIELTECSNGQTQEALKRDPAAYPNHGYTGDAEHGENAENTYYSQGYMLAPRDPRHRYAAIVVWVFICLGIFEAVVRMVMVVWKMFANGQWTGLMADDLIYNFAALPTLLISILGIVKKTPVPLYFHLCILLFLQMIWMARIVEGGDGLVAVANCGVLLVNAALGGTIIYFDLEQEEIFQSNGFPAQPIRMENAVSQEEGAEAEPLSDTQESPVTTLENVEADLENTENERPTVPPAKPLHGKSMEPIITSSIESLPDLQDDKEEIIDHSAEADTENKPETILRSASFHSLNLDRPISFQQLQRNAEDISSTIAMQPPHEPYQYQNYYYSPPQIRLEHHLNPAYYEDQEFYRPLPKLIKGMALAFVIIGIIGILISLLTIVWPHNGPHSSVGNITRVIVMLHLLLRVPLFLMCIIGLFNKTTIPLYFHLFILLVGAVFLILFAVLEYNDKESQGGQLGFAIPQFVSTFFEIVATTALLMTSSMTKFSGLL</sequence>
<keyword evidence="4" id="KW-1185">Reference proteome</keyword>
<feature type="transmembrane region" description="Helical" evidence="2">
    <location>
        <begin position="637"/>
        <end position="659"/>
    </location>
</feature>
<protein>
    <submittedName>
        <fullName evidence="3">Uncharacterized protein</fullName>
    </submittedName>
</protein>
<keyword evidence="2" id="KW-0472">Membrane</keyword>
<reference evidence="3" key="1">
    <citation type="submission" date="2023-06" db="EMBL/GenBank/DDBJ databases">
        <authorList>
            <person name="Delattre M."/>
        </authorList>
    </citation>
    <scope>NUCLEOTIDE SEQUENCE</scope>
    <source>
        <strain evidence="3">AF72</strain>
    </source>
</reference>
<feature type="transmembrane region" description="Helical" evidence="2">
    <location>
        <begin position="279"/>
        <end position="297"/>
    </location>
</feature>
<dbReference type="EMBL" id="CATQJA010002662">
    <property type="protein sequence ID" value="CAJ0580701.1"/>
    <property type="molecule type" value="Genomic_DNA"/>
</dbReference>
<accession>A0AA36D4S4</accession>
<proteinExistence type="predicted"/>
<feature type="non-terminal residue" evidence="3">
    <location>
        <position position="670"/>
    </location>
</feature>
<name>A0AA36D4S4_9BILA</name>
<feature type="transmembrane region" description="Helical" evidence="2">
    <location>
        <begin position="605"/>
        <end position="625"/>
    </location>
</feature>
<keyword evidence="2" id="KW-0812">Transmembrane</keyword>
<feature type="transmembrane region" description="Helical" evidence="2">
    <location>
        <begin position="304"/>
        <end position="323"/>
    </location>
</feature>
<evidence type="ECO:0000313" key="4">
    <source>
        <dbReference type="Proteomes" id="UP001177023"/>
    </source>
</evidence>
<dbReference type="AlphaFoldDB" id="A0AA36D4S4"/>
<feature type="transmembrane region" description="Helical" evidence="2">
    <location>
        <begin position="574"/>
        <end position="598"/>
    </location>
</feature>
<evidence type="ECO:0000256" key="2">
    <source>
        <dbReference type="SAM" id="Phobius"/>
    </source>
</evidence>
<feature type="transmembrane region" description="Helical" evidence="2">
    <location>
        <begin position="238"/>
        <end position="259"/>
    </location>
</feature>
<evidence type="ECO:0000313" key="3">
    <source>
        <dbReference type="EMBL" id="CAJ0580701.1"/>
    </source>
</evidence>
<comment type="caution">
    <text evidence="3">The sequence shown here is derived from an EMBL/GenBank/DDBJ whole genome shotgun (WGS) entry which is preliminary data.</text>
</comment>
<organism evidence="3 4">
    <name type="scientific">Mesorhabditis spiculigera</name>
    <dbReference type="NCBI Taxonomy" id="96644"/>
    <lineage>
        <taxon>Eukaryota</taxon>
        <taxon>Metazoa</taxon>
        <taxon>Ecdysozoa</taxon>
        <taxon>Nematoda</taxon>
        <taxon>Chromadorea</taxon>
        <taxon>Rhabditida</taxon>
        <taxon>Rhabditina</taxon>
        <taxon>Rhabditomorpha</taxon>
        <taxon>Rhabditoidea</taxon>
        <taxon>Rhabditidae</taxon>
        <taxon>Mesorhabditinae</taxon>
        <taxon>Mesorhabditis</taxon>
    </lineage>
</organism>
<feature type="transmembrane region" description="Helical" evidence="2">
    <location>
        <begin position="542"/>
        <end position="562"/>
    </location>
</feature>
<keyword evidence="2" id="KW-1133">Transmembrane helix</keyword>
<feature type="transmembrane region" description="Helical" evidence="2">
    <location>
        <begin position="329"/>
        <end position="351"/>
    </location>
</feature>
<dbReference type="Proteomes" id="UP001177023">
    <property type="component" value="Unassembled WGS sequence"/>
</dbReference>
<gene>
    <name evidence="3" type="ORF">MSPICULIGERA_LOCUS18891</name>
</gene>